<dbReference type="EMBL" id="CM023471">
    <property type="protein sequence ID" value="KAH7966283.1"/>
    <property type="molecule type" value="Genomic_DNA"/>
</dbReference>
<reference evidence="1" key="1">
    <citation type="submission" date="2020-05" db="EMBL/GenBank/DDBJ databases">
        <title>Large-scale comparative analyses of tick genomes elucidate their genetic diversity and vector capacities.</title>
        <authorList>
            <person name="Jia N."/>
            <person name="Wang J."/>
            <person name="Shi W."/>
            <person name="Du L."/>
            <person name="Sun Y."/>
            <person name="Zhan W."/>
            <person name="Jiang J."/>
            <person name="Wang Q."/>
            <person name="Zhang B."/>
            <person name="Ji P."/>
            <person name="Sakyi L.B."/>
            <person name="Cui X."/>
            <person name="Yuan T."/>
            <person name="Jiang B."/>
            <person name="Yang W."/>
            <person name="Lam T.T.-Y."/>
            <person name="Chang Q."/>
            <person name="Ding S."/>
            <person name="Wang X."/>
            <person name="Zhu J."/>
            <person name="Ruan X."/>
            <person name="Zhao L."/>
            <person name="Wei J."/>
            <person name="Que T."/>
            <person name="Du C."/>
            <person name="Cheng J."/>
            <person name="Dai P."/>
            <person name="Han X."/>
            <person name="Huang E."/>
            <person name="Gao Y."/>
            <person name="Liu J."/>
            <person name="Shao H."/>
            <person name="Ye R."/>
            <person name="Li L."/>
            <person name="Wei W."/>
            <person name="Wang X."/>
            <person name="Wang C."/>
            <person name="Yang T."/>
            <person name="Huo Q."/>
            <person name="Li W."/>
            <person name="Guo W."/>
            <person name="Chen H."/>
            <person name="Zhou L."/>
            <person name="Ni X."/>
            <person name="Tian J."/>
            <person name="Zhou Y."/>
            <person name="Sheng Y."/>
            <person name="Liu T."/>
            <person name="Pan Y."/>
            <person name="Xia L."/>
            <person name="Li J."/>
            <person name="Zhao F."/>
            <person name="Cao W."/>
        </authorList>
    </citation>
    <scope>NUCLEOTIDE SEQUENCE</scope>
    <source>
        <strain evidence="1">Dsil-2018</strain>
    </source>
</reference>
<gene>
    <name evidence="1" type="ORF">HPB49_015016</name>
</gene>
<dbReference type="Proteomes" id="UP000821865">
    <property type="component" value="Chromosome 2"/>
</dbReference>
<evidence type="ECO:0000313" key="2">
    <source>
        <dbReference type="Proteomes" id="UP000821865"/>
    </source>
</evidence>
<evidence type="ECO:0000313" key="1">
    <source>
        <dbReference type="EMBL" id="KAH7966283.1"/>
    </source>
</evidence>
<keyword evidence="2" id="KW-1185">Reference proteome</keyword>
<proteinExistence type="predicted"/>
<name>A0ACB8DE54_DERSI</name>
<protein>
    <submittedName>
        <fullName evidence="1">Uncharacterized protein</fullName>
    </submittedName>
</protein>
<accession>A0ACB8DE54</accession>
<organism evidence="1 2">
    <name type="scientific">Dermacentor silvarum</name>
    <name type="common">Tick</name>
    <dbReference type="NCBI Taxonomy" id="543639"/>
    <lineage>
        <taxon>Eukaryota</taxon>
        <taxon>Metazoa</taxon>
        <taxon>Ecdysozoa</taxon>
        <taxon>Arthropoda</taxon>
        <taxon>Chelicerata</taxon>
        <taxon>Arachnida</taxon>
        <taxon>Acari</taxon>
        <taxon>Parasitiformes</taxon>
        <taxon>Ixodida</taxon>
        <taxon>Ixodoidea</taxon>
        <taxon>Ixodidae</taxon>
        <taxon>Rhipicephalinae</taxon>
        <taxon>Dermacentor</taxon>
    </lineage>
</organism>
<comment type="caution">
    <text evidence="1">The sequence shown here is derived from an EMBL/GenBank/DDBJ whole genome shotgun (WGS) entry which is preliminary data.</text>
</comment>
<sequence>MFQRWSYAVQKWQRGLGRRDCEGTMDIVWDRGGLVSVREEDRGRYVALLKSLLARNFSYALYTTEYDDTGFQVMFLVSSLTVAKGRSGDLLGVGAVPQLQRLAP</sequence>